<accession>A0A9D4FPT6</accession>
<reference evidence="1" key="2">
    <citation type="submission" date="2020-11" db="EMBL/GenBank/DDBJ databases">
        <authorList>
            <person name="McCartney M.A."/>
            <person name="Auch B."/>
            <person name="Kono T."/>
            <person name="Mallez S."/>
            <person name="Becker A."/>
            <person name="Gohl D.M."/>
            <person name="Silverstein K.A.T."/>
            <person name="Koren S."/>
            <person name="Bechman K.B."/>
            <person name="Herman A."/>
            <person name="Abrahante J.E."/>
            <person name="Garbe J."/>
        </authorList>
    </citation>
    <scope>NUCLEOTIDE SEQUENCE</scope>
    <source>
        <strain evidence="1">Duluth1</strain>
        <tissue evidence="1">Whole animal</tissue>
    </source>
</reference>
<reference evidence="1" key="1">
    <citation type="journal article" date="2019" name="bioRxiv">
        <title>The Genome of the Zebra Mussel, Dreissena polymorpha: A Resource for Invasive Species Research.</title>
        <authorList>
            <person name="McCartney M.A."/>
            <person name="Auch B."/>
            <person name="Kono T."/>
            <person name="Mallez S."/>
            <person name="Zhang Y."/>
            <person name="Obille A."/>
            <person name="Becker A."/>
            <person name="Abrahante J.E."/>
            <person name="Garbe J."/>
            <person name="Badalamenti J.P."/>
            <person name="Herman A."/>
            <person name="Mangelson H."/>
            <person name="Liachko I."/>
            <person name="Sullivan S."/>
            <person name="Sone E.D."/>
            <person name="Koren S."/>
            <person name="Silverstein K.A.T."/>
            <person name="Beckman K.B."/>
            <person name="Gohl D.M."/>
        </authorList>
    </citation>
    <scope>NUCLEOTIDE SEQUENCE</scope>
    <source>
        <strain evidence="1">Duluth1</strain>
        <tissue evidence="1">Whole animal</tissue>
    </source>
</reference>
<proteinExistence type="predicted"/>
<evidence type="ECO:0000313" key="1">
    <source>
        <dbReference type="EMBL" id="KAH3801991.1"/>
    </source>
</evidence>
<gene>
    <name evidence="1" type="ORF">DPMN_155657</name>
</gene>
<organism evidence="1 2">
    <name type="scientific">Dreissena polymorpha</name>
    <name type="common">Zebra mussel</name>
    <name type="synonym">Mytilus polymorpha</name>
    <dbReference type="NCBI Taxonomy" id="45954"/>
    <lineage>
        <taxon>Eukaryota</taxon>
        <taxon>Metazoa</taxon>
        <taxon>Spiralia</taxon>
        <taxon>Lophotrochozoa</taxon>
        <taxon>Mollusca</taxon>
        <taxon>Bivalvia</taxon>
        <taxon>Autobranchia</taxon>
        <taxon>Heteroconchia</taxon>
        <taxon>Euheterodonta</taxon>
        <taxon>Imparidentia</taxon>
        <taxon>Neoheterodontei</taxon>
        <taxon>Myida</taxon>
        <taxon>Dreissenoidea</taxon>
        <taxon>Dreissenidae</taxon>
        <taxon>Dreissena</taxon>
    </lineage>
</organism>
<protein>
    <submittedName>
        <fullName evidence="1">Uncharacterized protein</fullName>
    </submittedName>
</protein>
<dbReference type="Proteomes" id="UP000828390">
    <property type="component" value="Unassembled WGS sequence"/>
</dbReference>
<sequence length="105" mass="11975">MQIADVDTAELNMTMLSQIAELPHISWEKYTSTLDFSTFGSHRHMTRLKKQLTDGNVPPGVCWETCIITDQFVHDHVIFESCSVKRGFNSQANMGRHFPPKVSFC</sequence>
<evidence type="ECO:0000313" key="2">
    <source>
        <dbReference type="Proteomes" id="UP000828390"/>
    </source>
</evidence>
<dbReference type="AlphaFoldDB" id="A0A9D4FPT6"/>
<comment type="caution">
    <text evidence="1">The sequence shown here is derived from an EMBL/GenBank/DDBJ whole genome shotgun (WGS) entry which is preliminary data.</text>
</comment>
<keyword evidence="2" id="KW-1185">Reference proteome</keyword>
<dbReference type="EMBL" id="JAIWYP010000007">
    <property type="protein sequence ID" value="KAH3801991.1"/>
    <property type="molecule type" value="Genomic_DNA"/>
</dbReference>
<name>A0A9D4FPT6_DREPO</name>